<dbReference type="AlphaFoldDB" id="A0A9W6E7P6"/>
<evidence type="ECO:0000313" key="2">
    <source>
        <dbReference type="EMBL" id="GLA48849.1"/>
    </source>
</evidence>
<feature type="compositionally biased region" description="Polar residues" evidence="1">
    <location>
        <begin position="33"/>
        <end position="44"/>
    </location>
</feature>
<name>A0A9W6E7P6_ASPNG</name>
<evidence type="ECO:0000256" key="1">
    <source>
        <dbReference type="SAM" id="MobiDB-lite"/>
    </source>
</evidence>
<gene>
    <name evidence="2" type="ORF">AnigIFM63604_004433</name>
</gene>
<dbReference type="EMBL" id="BRPB01000024">
    <property type="protein sequence ID" value="GLA48849.1"/>
    <property type="molecule type" value="Genomic_DNA"/>
</dbReference>
<feature type="region of interest" description="Disordered" evidence="1">
    <location>
        <begin position="33"/>
        <end position="71"/>
    </location>
</feature>
<protein>
    <submittedName>
        <fullName evidence="2">Uncharacterized protein</fullName>
    </submittedName>
</protein>
<comment type="caution">
    <text evidence="2">The sequence shown here is derived from an EMBL/GenBank/DDBJ whole genome shotgun (WGS) entry which is preliminary data.</text>
</comment>
<proteinExistence type="predicted"/>
<organism evidence="2 3">
    <name type="scientific">Aspergillus niger</name>
    <dbReference type="NCBI Taxonomy" id="5061"/>
    <lineage>
        <taxon>Eukaryota</taxon>
        <taxon>Fungi</taxon>
        <taxon>Dikarya</taxon>
        <taxon>Ascomycota</taxon>
        <taxon>Pezizomycotina</taxon>
        <taxon>Eurotiomycetes</taxon>
        <taxon>Eurotiomycetidae</taxon>
        <taxon>Eurotiales</taxon>
        <taxon>Aspergillaceae</taxon>
        <taxon>Aspergillus</taxon>
        <taxon>Aspergillus subgen. Circumdati</taxon>
    </lineage>
</organism>
<evidence type="ECO:0000313" key="3">
    <source>
        <dbReference type="Proteomes" id="UP001144191"/>
    </source>
</evidence>
<reference evidence="2" key="1">
    <citation type="submission" date="2022-07" db="EMBL/GenBank/DDBJ databases">
        <title>Taxonomy of Aspergillus series Nigri: significant species reduction supported by multi-species coalescent approaches.</title>
        <authorList>
            <person name="Bian C."/>
            <person name="Kusuya Y."/>
            <person name="Sklenar F."/>
            <person name="D'hooge E."/>
            <person name="Yaguchi T."/>
            <person name="Takahashi H."/>
            <person name="Hubka V."/>
        </authorList>
    </citation>
    <scope>NUCLEOTIDE SEQUENCE</scope>
    <source>
        <strain evidence="2">IFM 63604</strain>
    </source>
</reference>
<sequence>MVETCPFRPACQDTPLRVRPDFILKYKLDSTKSYGSLSAPTTAGSAGAKPPPSHAQQGPSCATGGKSGNTL</sequence>
<dbReference type="Proteomes" id="UP001144191">
    <property type="component" value="Unassembled WGS sequence"/>
</dbReference>
<accession>A0A9W6E7P6</accession>